<sequence length="60" mass="6199">MSGVVEAAHIVASHGFYVTFACDCIGIAGIITVGSIMMSIVSSDAHYSEADRSYGTRDAG</sequence>
<gene>
    <name evidence="1" type="ORF">HMPREF9997_00303</name>
</gene>
<organism evidence="1 2">
    <name type="scientific">Corynebacterium durum F0235</name>
    <dbReference type="NCBI Taxonomy" id="1035195"/>
    <lineage>
        <taxon>Bacteria</taxon>
        <taxon>Bacillati</taxon>
        <taxon>Actinomycetota</taxon>
        <taxon>Actinomycetes</taxon>
        <taxon>Mycobacteriales</taxon>
        <taxon>Corynebacteriaceae</taxon>
        <taxon>Corynebacterium</taxon>
    </lineage>
</organism>
<reference evidence="1 2" key="1">
    <citation type="submission" date="2012-05" db="EMBL/GenBank/DDBJ databases">
        <authorList>
            <person name="Weinstock G."/>
            <person name="Sodergren E."/>
            <person name="Lobos E.A."/>
            <person name="Fulton L."/>
            <person name="Fulton R."/>
            <person name="Courtney L."/>
            <person name="Fronick C."/>
            <person name="O'Laughlin M."/>
            <person name="Godfrey J."/>
            <person name="Wilson R.M."/>
            <person name="Miner T."/>
            <person name="Farmer C."/>
            <person name="Delehaunty K."/>
            <person name="Cordes M."/>
            <person name="Minx P."/>
            <person name="Tomlinson C."/>
            <person name="Chen J."/>
            <person name="Wollam A."/>
            <person name="Pepin K.H."/>
            <person name="Bhonagiri V."/>
            <person name="Zhang X."/>
            <person name="Suruliraj S."/>
            <person name="Warren W."/>
            <person name="Mitreva M."/>
            <person name="Mardis E.R."/>
            <person name="Wilson R.K."/>
        </authorList>
    </citation>
    <scope>NUCLEOTIDE SEQUENCE [LARGE SCALE GENOMIC DNA]</scope>
    <source>
        <strain evidence="1 2">F0235</strain>
    </source>
</reference>
<evidence type="ECO:0000313" key="1">
    <source>
        <dbReference type="EMBL" id="EKX92020.1"/>
    </source>
</evidence>
<dbReference type="AlphaFoldDB" id="L1MLU7"/>
<accession>L1MLU7</accession>
<dbReference type="STRING" id="1035195.HMPREF9997_00303"/>
<comment type="caution">
    <text evidence="1">The sequence shown here is derived from an EMBL/GenBank/DDBJ whole genome shotgun (WGS) entry which is preliminary data.</text>
</comment>
<name>L1MLU7_9CORY</name>
<keyword evidence="2" id="KW-1185">Reference proteome</keyword>
<dbReference type="Proteomes" id="UP000010445">
    <property type="component" value="Unassembled WGS sequence"/>
</dbReference>
<proteinExistence type="predicted"/>
<protein>
    <submittedName>
        <fullName evidence="1">Uncharacterized protein</fullName>
    </submittedName>
</protein>
<dbReference type="EMBL" id="AMEM01000007">
    <property type="protein sequence ID" value="EKX92020.1"/>
    <property type="molecule type" value="Genomic_DNA"/>
</dbReference>
<dbReference type="HOGENOM" id="CLU_2933520_0_0_11"/>
<evidence type="ECO:0000313" key="2">
    <source>
        <dbReference type="Proteomes" id="UP000010445"/>
    </source>
</evidence>